<organism evidence="3 4">
    <name type="scientific">Winkia neuii</name>
    <dbReference type="NCBI Taxonomy" id="33007"/>
    <lineage>
        <taxon>Bacteria</taxon>
        <taxon>Bacillati</taxon>
        <taxon>Actinomycetota</taxon>
        <taxon>Actinomycetes</taxon>
        <taxon>Actinomycetales</taxon>
        <taxon>Actinomycetaceae</taxon>
        <taxon>Winkia</taxon>
    </lineage>
</organism>
<dbReference type="Gene3D" id="2.20.230.10">
    <property type="entry name" value="Resuscitation-promoting factor rpfb"/>
    <property type="match status" value="1"/>
</dbReference>
<evidence type="ECO:0000259" key="2">
    <source>
        <dbReference type="PROSITE" id="PS51109"/>
    </source>
</evidence>
<keyword evidence="1" id="KW-0732">Signal</keyword>
<evidence type="ECO:0000256" key="1">
    <source>
        <dbReference type="ARBA" id="ARBA00022729"/>
    </source>
</evidence>
<proteinExistence type="predicted"/>
<dbReference type="AlphaFoldDB" id="A0A2I1INE4"/>
<evidence type="ECO:0000313" key="4">
    <source>
        <dbReference type="Proteomes" id="UP000235122"/>
    </source>
</evidence>
<name>A0A2I1INE4_9ACTO</name>
<dbReference type="SMART" id="SM01208">
    <property type="entry name" value="G5"/>
    <property type="match status" value="1"/>
</dbReference>
<dbReference type="RefSeq" id="WP_024331133.1">
    <property type="nucleotide sequence ID" value="NZ_JASOXK010000002.1"/>
</dbReference>
<sequence>MGKHSAKASKAEVFFGKSSPSVRRPAILASAAALAVVATAGTAVASSYRNVYVSVDGVKRPVSMYSQSVSDALRVAGVKTSRFDKVTPAKEASLEEGQTVSVTSARPVSYSRGSDSTPKQTLVAAPSTGDAVKALAATDEKVQVAVSRSGGSGNAVPLVSKDQLVTVEVDGKTKSVQAPSGAEAATVLAKAGVKVSPIDQVRATYSDGKMSVKVTRVERGTRVQNKQIDFKTEAEPDPEAYVGTKKVLHKGKKGNIASTIYFEKHDGEEVHSVKLSEQKTAEPETEVVKVGTKPAPEGVDEDVLRRASEGQASPEDAQRIAASMVSERGWGADQTACLINLWNKESHWNVHAENSSSGAYGIPQSLPGSKMASAGEDWRTNPATQIKWGLGYIAGRYGDPCGAWSHSQSVNWY</sequence>
<evidence type="ECO:0000313" key="3">
    <source>
        <dbReference type="EMBL" id="PKY72649.1"/>
    </source>
</evidence>
<dbReference type="SUPFAM" id="SSF53955">
    <property type="entry name" value="Lysozyme-like"/>
    <property type="match status" value="1"/>
</dbReference>
<reference evidence="3 4" key="1">
    <citation type="submission" date="2017-12" db="EMBL/GenBank/DDBJ databases">
        <title>Phylogenetic diversity of female urinary microbiome.</title>
        <authorList>
            <person name="Thomas-White K."/>
            <person name="Wolfe A.J."/>
        </authorList>
    </citation>
    <scope>NUCLEOTIDE SEQUENCE [LARGE SCALE GENOMIC DNA]</scope>
    <source>
        <strain evidence="3 4">UMB0402</strain>
    </source>
</reference>
<dbReference type="PROSITE" id="PS51109">
    <property type="entry name" value="G5"/>
    <property type="match status" value="1"/>
</dbReference>
<comment type="caution">
    <text evidence="3">The sequence shown here is derived from an EMBL/GenBank/DDBJ whole genome shotgun (WGS) entry which is preliminary data.</text>
</comment>
<dbReference type="InterPro" id="IPR011098">
    <property type="entry name" value="G5_dom"/>
</dbReference>
<dbReference type="STRING" id="33007.HMPREF3198_01605"/>
<keyword evidence="4" id="KW-1185">Reference proteome</keyword>
<dbReference type="EMBL" id="PKKO01000002">
    <property type="protein sequence ID" value="PKY72649.1"/>
    <property type="molecule type" value="Genomic_DNA"/>
</dbReference>
<gene>
    <name evidence="3" type="ORF">CYJ19_03105</name>
</gene>
<dbReference type="Proteomes" id="UP000235122">
    <property type="component" value="Unassembled WGS sequence"/>
</dbReference>
<dbReference type="Pfam" id="PF07501">
    <property type="entry name" value="G5"/>
    <property type="match status" value="1"/>
</dbReference>
<dbReference type="GeneID" id="35867577"/>
<dbReference type="Pfam" id="PF03990">
    <property type="entry name" value="DUF348"/>
    <property type="match status" value="2"/>
</dbReference>
<dbReference type="InterPro" id="IPR023346">
    <property type="entry name" value="Lysozyme-like_dom_sf"/>
</dbReference>
<dbReference type="InterPro" id="IPR007137">
    <property type="entry name" value="DUF348"/>
</dbReference>
<accession>A0A2I1INE4</accession>
<feature type="domain" description="G5" evidence="2">
    <location>
        <begin position="214"/>
        <end position="294"/>
    </location>
</feature>
<protein>
    <submittedName>
        <fullName evidence="3">DUF348 domain-containing protein</fullName>
    </submittedName>
</protein>